<name>A0AAV6K6W7_9ERIC</name>
<dbReference type="AlphaFoldDB" id="A0AAV6K6W7"/>
<keyword evidence="1" id="KW-0812">Transmembrane</keyword>
<gene>
    <name evidence="2" type="ORF">RHGRI_013807</name>
</gene>
<dbReference type="EMBL" id="JACTNZ010000005">
    <property type="protein sequence ID" value="KAG5548226.1"/>
    <property type="molecule type" value="Genomic_DNA"/>
</dbReference>
<comment type="caution">
    <text evidence="2">The sequence shown here is derived from an EMBL/GenBank/DDBJ whole genome shotgun (WGS) entry which is preliminary data.</text>
</comment>
<keyword evidence="3" id="KW-1185">Reference proteome</keyword>
<sequence length="216" mass="24297">MNWTESSLELRVITWAAGAIPTLGLPIKWGYGFSLSNRRRFSVFIMSEKNVESTGTKTESEVLPFNAGIVLNKSNYDVWSQLMEMHIAAEGEKLSYICGNTQQPKQSEDGYEKCPSNGSVFIFSSSDWIMILNRFVHGEVLRKEPVPDLEECYALVRREAVRRATLNGESNDMETSVKEPVPDLKECYALVRREAVCHATLNGESDDMETSVISSQ</sequence>
<feature type="transmembrane region" description="Helical" evidence="1">
    <location>
        <begin position="12"/>
        <end position="31"/>
    </location>
</feature>
<accession>A0AAV6K6W7</accession>
<reference evidence="2" key="1">
    <citation type="submission" date="2020-08" db="EMBL/GenBank/DDBJ databases">
        <title>Plant Genome Project.</title>
        <authorList>
            <person name="Zhang R.-G."/>
        </authorList>
    </citation>
    <scope>NUCLEOTIDE SEQUENCE</scope>
    <source>
        <strain evidence="2">WSP0</strain>
        <tissue evidence="2">Leaf</tissue>
    </source>
</reference>
<evidence type="ECO:0000256" key="1">
    <source>
        <dbReference type="SAM" id="Phobius"/>
    </source>
</evidence>
<protein>
    <recommendedName>
        <fullName evidence="4">Retrotransposon Copia-like N-terminal domain-containing protein</fullName>
    </recommendedName>
</protein>
<organism evidence="2 3">
    <name type="scientific">Rhododendron griersonianum</name>
    <dbReference type="NCBI Taxonomy" id="479676"/>
    <lineage>
        <taxon>Eukaryota</taxon>
        <taxon>Viridiplantae</taxon>
        <taxon>Streptophyta</taxon>
        <taxon>Embryophyta</taxon>
        <taxon>Tracheophyta</taxon>
        <taxon>Spermatophyta</taxon>
        <taxon>Magnoliopsida</taxon>
        <taxon>eudicotyledons</taxon>
        <taxon>Gunneridae</taxon>
        <taxon>Pentapetalae</taxon>
        <taxon>asterids</taxon>
        <taxon>Ericales</taxon>
        <taxon>Ericaceae</taxon>
        <taxon>Ericoideae</taxon>
        <taxon>Rhodoreae</taxon>
        <taxon>Rhododendron</taxon>
    </lineage>
</organism>
<proteinExistence type="predicted"/>
<keyword evidence="1" id="KW-0472">Membrane</keyword>
<evidence type="ECO:0000313" key="2">
    <source>
        <dbReference type="EMBL" id="KAG5548226.1"/>
    </source>
</evidence>
<evidence type="ECO:0000313" key="3">
    <source>
        <dbReference type="Proteomes" id="UP000823749"/>
    </source>
</evidence>
<keyword evidence="1" id="KW-1133">Transmembrane helix</keyword>
<dbReference type="Proteomes" id="UP000823749">
    <property type="component" value="Chromosome 5"/>
</dbReference>
<evidence type="ECO:0008006" key="4">
    <source>
        <dbReference type="Google" id="ProtNLM"/>
    </source>
</evidence>